<feature type="region of interest" description="Disordered" evidence="6">
    <location>
        <begin position="997"/>
        <end position="1035"/>
    </location>
</feature>
<evidence type="ECO:0000313" key="9">
    <source>
        <dbReference type="Proteomes" id="UP000694888"/>
    </source>
</evidence>
<feature type="region of interest" description="Disordered" evidence="6">
    <location>
        <begin position="857"/>
        <end position="883"/>
    </location>
</feature>
<evidence type="ECO:0000256" key="5">
    <source>
        <dbReference type="SAM" id="Coils"/>
    </source>
</evidence>
<evidence type="ECO:0000256" key="4">
    <source>
        <dbReference type="PROSITE-ProRule" id="PRU00024"/>
    </source>
</evidence>
<dbReference type="SUPFAM" id="SSF57850">
    <property type="entry name" value="RING/U-box"/>
    <property type="match status" value="1"/>
</dbReference>
<feature type="compositionally biased region" description="Polar residues" evidence="6">
    <location>
        <begin position="1053"/>
        <end position="1064"/>
    </location>
</feature>
<organism evidence="9 10">
    <name type="scientific">Aplysia californica</name>
    <name type="common">California sea hare</name>
    <dbReference type="NCBI Taxonomy" id="6500"/>
    <lineage>
        <taxon>Eukaryota</taxon>
        <taxon>Metazoa</taxon>
        <taxon>Spiralia</taxon>
        <taxon>Lophotrochozoa</taxon>
        <taxon>Mollusca</taxon>
        <taxon>Gastropoda</taxon>
        <taxon>Heterobranchia</taxon>
        <taxon>Euthyneura</taxon>
        <taxon>Tectipleura</taxon>
        <taxon>Aplysiida</taxon>
        <taxon>Aplysioidea</taxon>
        <taxon>Aplysiidae</taxon>
        <taxon>Aplysia</taxon>
    </lineage>
</organism>
<gene>
    <name evidence="10" type="primary">LOC101860337</name>
</gene>
<feature type="region of interest" description="Disordered" evidence="6">
    <location>
        <begin position="353"/>
        <end position="522"/>
    </location>
</feature>
<feature type="region of interest" description="Disordered" evidence="6">
    <location>
        <begin position="756"/>
        <end position="843"/>
    </location>
</feature>
<feature type="compositionally biased region" description="Basic and acidic residues" evidence="6">
    <location>
        <begin position="1811"/>
        <end position="1822"/>
    </location>
</feature>
<dbReference type="CDD" id="cd19757">
    <property type="entry name" value="Bbox1"/>
    <property type="match status" value="1"/>
</dbReference>
<feature type="region of interest" description="Disordered" evidence="6">
    <location>
        <begin position="569"/>
        <end position="594"/>
    </location>
</feature>
<dbReference type="InterPro" id="IPR001841">
    <property type="entry name" value="Znf_RING"/>
</dbReference>
<dbReference type="Pfam" id="PF00097">
    <property type="entry name" value="zf-C3HC4"/>
    <property type="match status" value="1"/>
</dbReference>
<feature type="compositionally biased region" description="Low complexity" evidence="6">
    <location>
        <begin position="369"/>
        <end position="379"/>
    </location>
</feature>
<evidence type="ECO:0000256" key="3">
    <source>
        <dbReference type="ARBA" id="ARBA00022833"/>
    </source>
</evidence>
<proteinExistence type="predicted"/>
<dbReference type="PANTHER" id="PTHR25462:SF305">
    <property type="entry name" value="RING-TYPE DOMAIN-CONTAINING PROTEIN"/>
    <property type="match status" value="1"/>
</dbReference>
<dbReference type="Pfam" id="PF00643">
    <property type="entry name" value="zf-B_box"/>
    <property type="match status" value="1"/>
</dbReference>
<feature type="compositionally biased region" description="Basic and acidic residues" evidence="6">
    <location>
        <begin position="426"/>
        <end position="438"/>
    </location>
</feature>
<feature type="compositionally biased region" description="Polar residues" evidence="6">
    <location>
        <begin position="1424"/>
        <end position="1434"/>
    </location>
</feature>
<feature type="compositionally biased region" description="Polar residues" evidence="6">
    <location>
        <begin position="756"/>
        <end position="773"/>
    </location>
</feature>
<keyword evidence="1" id="KW-0479">Metal-binding</keyword>
<feature type="compositionally biased region" description="Basic and acidic residues" evidence="6">
    <location>
        <begin position="1727"/>
        <end position="1736"/>
    </location>
</feature>
<dbReference type="InterPro" id="IPR013083">
    <property type="entry name" value="Znf_RING/FYVE/PHD"/>
</dbReference>
<accession>A0ABM1A1H7</accession>
<feature type="compositionally biased region" description="Basic and acidic residues" evidence="6">
    <location>
        <begin position="1851"/>
        <end position="1900"/>
    </location>
</feature>
<feature type="compositionally biased region" description="Polar residues" evidence="6">
    <location>
        <begin position="874"/>
        <end position="883"/>
    </location>
</feature>
<dbReference type="InterPro" id="IPR000315">
    <property type="entry name" value="Znf_B-box"/>
</dbReference>
<feature type="compositionally biased region" description="Basic and acidic residues" evidence="6">
    <location>
        <begin position="1397"/>
        <end position="1408"/>
    </location>
</feature>
<dbReference type="CDD" id="cd19756">
    <property type="entry name" value="Bbox2"/>
    <property type="match status" value="1"/>
</dbReference>
<evidence type="ECO:0000256" key="1">
    <source>
        <dbReference type="ARBA" id="ARBA00022723"/>
    </source>
</evidence>
<dbReference type="Proteomes" id="UP000694888">
    <property type="component" value="Unplaced"/>
</dbReference>
<feature type="compositionally biased region" description="Basic and acidic residues" evidence="6">
    <location>
        <begin position="1698"/>
        <end position="1709"/>
    </location>
</feature>
<name>A0ABM1A1H7_APLCA</name>
<feature type="domain" description="RING-type" evidence="7">
    <location>
        <begin position="18"/>
        <end position="70"/>
    </location>
</feature>
<feature type="region of interest" description="Disordered" evidence="6">
    <location>
        <begin position="1053"/>
        <end position="1079"/>
    </location>
</feature>
<evidence type="ECO:0000313" key="10">
    <source>
        <dbReference type="RefSeq" id="XP_012938931.1"/>
    </source>
</evidence>
<dbReference type="SUPFAM" id="SSF57845">
    <property type="entry name" value="B-box zinc-binding domain"/>
    <property type="match status" value="1"/>
</dbReference>
<feature type="compositionally biased region" description="Polar residues" evidence="6">
    <location>
        <begin position="411"/>
        <end position="423"/>
    </location>
</feature>
<feature type="compositionally biased region" description="Pro residues" evidence="6">
    <location>
        <begin position="1777"/>
        <end position="1791"/>
    </location>
</feature>
<feature type="compositionally biased region" description="Low complexity" evidence="6">
    <location>
        <begin position="1744"/>
        <end position="1755"/>
    </location>
</feature>
<feature type="compositionally biased region" description="Low complexity" evidence="6">
    <location>
        <begin position="1796"/>
        <end position="1809"/>
    </location>
</feature>
<feature type="compositionally biased region" description="Polar residues" evidence="6">
    <location>
        <begin position="814"/>
        <end position="829"/>
    </location>
</feature>
<dbReference type="InterPro" id="IPR047153">
    <property type="entry name" value="TRIM45/56/19-like"/>
</dbReference>
<feature type="compositionally biased region" description="Polar residues" evidence="6">
    <location>
        <begin position="1445"/>
        <end position="1455"/>
    </location>
</feature>
<dbReference type="PROSITE" id="PS00518">
    <property type="entry name" value="ZF_RING_1"/>
    <property type="match status" value="1"/>
</dbReference>
<feature type="compositionally biased region" description="Low complexity" evidence="6">
    <location>
        <begin position="961"/>
        <end position="980"/>
    </location>
</feature>
<dbReference type="Gene3D" id="3.30.40.10">
    <property type="entry name" value="Zinc/RING finger domain, C3HC4 (zinc finger)"/>
    <property type="match status" value="1"/>
</dbReference>
<feature type="compositionally biased region" description="Basic and acidic residues" evidence="6">
    <location>
        <begin position="626"/>
        <end position="636"/>
    </location>
</feature>
<dbReference type="InterPro" id="IPR017907">
    <property type="entry name" value="Znf_RING_CS"/>
</dbReference>
<dbReference type="PROSITE" id="PS50089">
    <property type="entry name" value="ZF_RING_2"/>
    <property type="match status" value="1"/>
</dbReference>
<dbReference type="RefSeq" id="XP_012938931.1">
    <property type="nucleotide sequence ID" value="XM_013083477.2"/>
</dbReference>
<feature type="compositionally biased region" description="Low complexity" evidence="6">
    <location>
        <begin position="476"/>
        <end position="502"/>
    </location>
</feature>
<keyword evidence="5" id="KW-0175">Coiled coil</keyword>
<feature type="compositionally biased region" description="Low complexity" evidence="6">
    <location>
        <begin position="1566"/>
        <end position="1614"/>
    </location>
</feature>
<feature type="region of interest" description="Disordered" evidence="6">
    <location>
        <begin position="1334"/>
        <end position="1474"/>
    </location>
</feature>
<feature type="region of interest" description="Disordered" evidence="6">
    <location>
        <begin position="1506"/>
        <end position="1900"/>
    </location>
</feature>
<sequence>MATGTRLMREINDQFLSCKLCEGKFREPKTLTCLHTFCLSCLQAHFDTEAEGRSGRYSIYLRHVTCPVCQRKTELPTGGVRRLPDNFLVSNLTDVLAKRTATKEQPCEICLTVKSKSVEAKAKCLDCSKLLCASCLEIHRSTKVTQHHSLVDLQEEKNIQCKVHEEEHVRYYCSACEACICVLCAFQEHRDHDVCAFSDVTDKHREQLSGMLDQCQGRLQEVTDRLDTLDRHEKAVKAAKERIRDMAIAYIAQVRSRERELMQELDGLCGGDVSKLSQEKNSLHEYKADLDSCCKLTDVMLKEQGVDILLVKKDIQSKMTTLLEPVKPDHVVAVDLSELTFVPGDVTLGELNFGGDNVQASENGEPATSSSGVDSDSGSYATPPSSLSSGVTNNSPDVLRGRGGIARENHANTTTMSDVTTTPRVAHTDSQTDRKTLVSRDTSTVSVETRDRGMVATAAQSVKARGTMTERSDVRSLTCQTDTSSTTSSSSQLGSNQSLDQQPTTPVRTEPMPAPDLLPSSPYLYSPGRKIFSRRIQTDISALDTGTEENTLTDAELTKLLARTKRADMQDTAPLDSPSRTRRFDTGSSDLEARRTRRRAAAAVAAAEVETPQRVRGVEAGTMTDQDVRVVPETRDQQTSPEPTSEEGGAERRRRTPKMEEKYTETERLEKSDQETCTVNVYKESRAVLTDQVSTCDRATDSVSTSTQHRAVGTIQVRRENFAVQVNPKVNAATTNTPITMQCDQECQASDFLENSATVVSSSSQPTRETSGNSEEKRGGGSGVQSLAGGASGSLVTRDTASDPIIFPRPCKATETTKIRTSTAATETTGVKKVDRDTATQPTKTVNQWTETVNPQMVSTGITPPRPATLETGVGTTPVLTNDEATGTDVKSYRDSHTEMVLLVCDNETLTDAPLHADAQTSMEVITDTAACGTDSVDNTDEGSMTDFQGNRRHGGRVDDAATGTSTPSSQSPSPQPGQACSKCGHCVPYPGSSTLSTGDGAVDKDHGGLSRQAGGVGNAEGVNSPSASGGDSAIRKTQDVGTMAMSCSSYRPTLQDTGVQTPQPRLLDKGSVTSGDWEEDMTCLRPLAREHQDAATSTESLPYIGLLSEIDVDELIVVPEAAFELVSDSDSDNDVIMVDTQTSTDFVQCVEEGTQTRELATSSVSGMTSSMVTSQDSTFSGLAMNGSTSSSQSRDKRCVGEIIKSMVEVDGGGGVGGGSGVFRDEWEKHLVSIGVNTENALTLEKETCTPMRHLFSKGTMTFYVSKMDKSTSTLGQASTLKPGMLPSIKSRSADKVTMTSQTDRKDVAIETDSTRLDGRITACISKLRNVSERLNSPTRRKTSDGDVFFSSHPAAGQTPKSDLLSPNDVPQRAQPKPPGSPEAGRQLQVRNLLEQADIKLRQKDTPTIRKPQPITTLKGRRPSQPTTKVTSSVDGGKSGEDNQGDNSCDGTQSLPRKLKAEPRSGVVRMGSQPLAPSRLPLLRYNSAPGRIATVPTQTLLNKAAESAGQIAGSRSPRVSPSKIPITKKKSPPDYVVPAHAVRKDSHPDEKPPLRRPLPSITETRTSSSCSDASSSSFASASSATAGAAATSRPSSGTQDVPTTSSPSSSQTSSGVFAPPSPAMMPKPLLGPDLLITVPAARSDGTPSPATSMPPSPRPRSSCTSISHTTSSSSLDKDKSSNTTTPRGSTDTINSTKGGEEKEKSEKPKKSGGLGFMQRLLSKKKKSSDTKKEKPPACKPTLPPAEAAAALSTATLPPPSAPETPQQHWPQLQLPPHHYPPMPEPKSPSPPRKPRPFVIVRQRVVSIQQDNVEHVEEKRRGSTVEIPGARPVKVGGSSVDAPPKAAGATGDQKKAEVVKKREAATSKKDGASGEKEKSKKKEVRVKSKKDDVSDKGKKQK</sequence>
<dbReference type="PANTHER" id="PTHR25462">
    <property type="entry name" value="BONUS, ISOFORM C-RELATED"/>
    <property type="match status" value="1"/>
</dbReference>
<feature type="compositionally biased region" description="Polar residues" evidence="6">
    <location>
        <begin position="1686"/>
        <end position="1696"/>
    </location>
</feature>
<dbReference type="GeneID" id="101860337"/>
<dbReference type="SMART" id="SM00184">
    <property type="entry name" value="RING"/>
    <property type="match status" value="2"/>
</dbReference>
<keyword evidence="9" id="KW-1185">Reference proteome</keyword>
<dbReference type="SMART" id="SM00336">
    <property type="entry name" value="BBOX"/>
    <property type="match status" value="2"/>
</dbReference>
<feature type="domain" description="B box-type" evidence="8">
    <location>
        <begin position="156"/>
        <end position="197"/>
    </location>
</feature>
<evidence type="ECO:0000259" key="7">
    <source>
        <dbReference type="PROSITE" id="PS50089"/>
    </source>
</evidence>
<keyword evidence="2 4" id="KW-0863">Zinc-finger</keyword>
<feature type="compositionally biased region" description="Basic and acidic residues" evidence="6">
    <location>
        <begin position="1542"/>
        <end position="1553"/>
    </location>
</feature>
<feature type="region of interest" description="Disordered" evidence="6">
    <location>
        <begin position="933"/>
        <end position="982"/>
    </location>
</feature>
<dbReference type="Gene3D" id="3.30.160.60">
    <property type="entry name" value="Classic Zinc Finger"/>
    <property type="match status" value="1"/>
</dbReference>
<feature type="compositionally biased region" description="Basic and acidic residues" evidence="6">
    <location>
        <begin position="657"/>
        <end position="671"/>
    </location>
</feature>
<feature type="coiled-coil region" evidence="5">
    <location>
        <begin position="212"/>
        <end position="249"/>
    </location>
</feature>
<dbReference type="PROSITE" id="PS50119">
    <property type="entry name" value="ZF_BBOX"/>
    <property type="match status" value="2"/>
</dbReference>
<feature type="compositionally biased region" description="Polar residues" evidence="6">
    <location>
        <begin position="358"/>
        <end position="368"/>
    </location>
</feature>
<feature type="compositionally biased region" description="Low complexity" evidence="6">
    <location>
        <begin position="784"/>
        <end position="796"/>
    </location>
</feature>
<evidence type="ECO:0000256" key="6">
    <source>
        <dbReference type="SAM" id="MobiDB-lite"/>
    </source>
</evidence>
<keyword evidence="3" id="KW-0862">Zinc</keyword>
<dbReference type="InterPro" id="IPR018957">
    <property type="entry name" value="Znf_C3HC4_RING-type"/>
</dbReference>
<protein>
    <submittedName>
        <fullName evidence="10">Mucin-5AC</fullName>
    </submittedName>
</protein>
<evidence type="ECO:0000259" key="8">
    <source>
        <dbReference type="PROSITE" id="PS50119"/>
    </source>
</evidence>
<feature type="compositionally biased region" description="Low complexity" evidence="6">
    <location>
        <begin position="1659"/>
        <end position="1674"/>
    </location>
</feature>
<reference evidence="10" key="1">
    <citation type="submission" date="2025-08" db="UniProtKB">
        <authorList>
            <consortium name="RefSeq"/>
        </authorList>
    </citation>
    <scope>IDENTIFICATION</scope>
</reference>
<evidence type="ECO:0000256" key="2">
    <source>
        <dbReference type="ARBA" id="ARBA00022771"/>
    </source>
</evidence>
<feature type="compositionally biased region" description="Polar residues" evidence="6">
    <location>
        <begin position="380"/>
        <end position="396"/>
    </location>
</feature>
<feature type="region of interest" description="Disordered" evidence="6">
    <location>
        <begin position="621"/>
        <end position="671"/>
    </location>
</feature>
<feature type="domain" description="B box-type" evidence="8">
    <location>
        <begin position="105"/>
        <end position="153"/>
    </location>
</feature>